<feature type="region of interest" description="Disordered" evidence="5">
    <location>
        <begin position="473"/>
        <end position="509"/>
    </location>
</feature>
<gene>
    <name evidence="8" type="primary">LOC108736790</name>
</gene>
<keyword evidence="4" id="KW-0175">Coiled coil</keyword>
<feature type="coiled-coil region" evidence="4">
    <location>
        <begin position="986"/>
        <end position="1020"/>
    </location>
</feature>
<dbReference type="KEGG" id="apln:108736790"/>
<feature type="compositionally biased region" description="Basic and acidic residues" evidence="5">
    <location>
        <begin position="880"/>
        <end position="890"/>
    </location>
</feature>
<evidence type="ECO:0000256" key="3">
    <source>
        <dbReference type="ARBA" id="ARBA00023212"/>
    </source>
</evidence>
<reference evidence="8" key="1">
    <citation type="submission" date="2025-08" db="UniProtKB">
        <authorList>
            <consortium name="RefSeq"/>
        </authorList>
    </citation>
    <scope>IDENTIFICATION</scope>
    <source>
        <tissue evidence="8">Entire body</tissue>
    </source>
</reference>
<dbReference type="InterPro" id="IPR029299">
    <property type="entry name" value="ALMS_motif"/>
</dbReference>
<feature type="compositionally biased region" description="Low complexity" evidence="5">
    <location>
        <begin position="869"/>
        <end position="878"/>
    </location>
</feature>
<evidence type="ECO:0000256" key="2">
    <source>
        <dbReference type="ARBA" id="ARBA00022490"/>
    </source>
</evidence>
<protein>
    <submittedName>
        <fullName evidence="8">Uncharacterized protein LOC108736790 isoform X1</fullName>
    </submittedName>
</protein>
<name>A0A7F5RK39_AGRPL</name>
<feature type="compositionally biased region" description="Basic and acidic residues" evidence="5">
    <location>
        <begin position="1050"/>
        <end position="1071"/>
    </location>
</feature>
<feature type="compositionally biased region" description="Low complexity" evidence="5">
    <location>
        <begin position="343"/>
        <end position="356"/>
    </location>
</feature>
<organism evidence="7 8">
    <name type="scientific">Agrilus planipennis</name>
    <name type="common">Emerald ash borer</name>
    <name type="synonym">Agrilus marcopoli</name>
    <dbReference type="NCBI Taxonomy" id="224129"/>
    <lineage>
        <taxon>Eukaryota</taxon>
        <taxon>Metazoa</taxon>
        <taxon>Ecdysozoa</taxon>
        <taxon>Arthropoda</taxon>
        <taxon>Hexapoda</taxon>
        <taxon>Insecta</taxon>
        <taxon>Pterygota</taxon>
        <taxon>Neoptera</taxon>
        <taxon>Endopterygota</taxon>
        <taxon>Coleoptera</taxon>
        <taxon>Polyphaga</taxon>
        <taxon>Elateriformia</taxon>
        <taxon>Buprestoidea</taxon>
        <taxon>Buprestidae</taxon>
        <taxon>Agrilinae</taxon>
        <taxon>Agrilus</taxon>
    </lineage>
</organism>
<keyword evidence="3" id="KW-0206">Cytoskeleton</keyword>
<dbReference type="OrthoDB" id="2448405at2759"/>
<dbReference type="RefSeq" id="XP_025836367.1">
    <property type="nucleotide sequence ID" value="XM_025980582.1"/>
</dbReference>
<keyword evidence="2" id="KW-0963">Cytoplasm</keyword>
<sequence length="1434" mass="163731">MEPNANTSKDQNLDSGNSGNTVTSQVLEYFNNFSQSENLSRYFRGSKTKKTHSFEDIAVADCSRPQFIGENQFETEEVGLDINKPGNENKEISPTSSLASNRKLEWDNGADIGYKNVQILQKSLSLPVLNSAGKVNIHEELLRLSPEGINCSTEQERRPPAMSRFPLNVQNSQGLVMLPESSGDESPVEHKNKIIPSSSSSSLKVDDIHPHLHDLSSSDDDAPIAVSTPFDKDSYGETCASKLKKQKNGSLEYKNEYTQMSRKDKDKGRTFKLQISKPIYVDCFNKEEISYSNKNIQTSFKDLSSKLVQTDAFLSQMYPKKNKISEKHEGTHSEHELDIKENPSSSYPSRPNSASSLSKCESFQYLNAEEYHPNQEDNIENMMEEKSAPTYNFPSGSKTEQVNRLQTNICSKSGEPTGKVNKGINLIKKLIKSQKYDSTTKRQYINMIIKKIIEQNCSDESTEGFSSPKFDLNKSNFDLAPPTNSTSDLSDPPKENSTKIISNTNHKRATKRNLLHQNKPWIPIVRSPNRNLDYKESLNFQTFSNEIVAPVEQEKQVFYQKTELPCTDQKISSAYDKLKKSHYTMVSDEVQKSKCVKGKGDDNHHSISNLHQKYKFPEKYRERNWNQDKTQAEKMSSRCPDSSDSYNDSETVTRFAKNEKLHQLNWIKCEIAYLSKLKNLLESTNGYLSSSCVDSNEVKDTNSNSSTLMKNAEDGKKANVDNFEVLTTVDVKPLQKGVTQKTNTIYLITTERLKDSATGKLPQSKLITEEELLNSNDKDLKVLNNVIRKLTIDNKSEIEQSPEAECNELSKKLTEVNSESLPFDIQKAKLISTTVHTIVNNNSQKTLIKRYTFEVSEESTSAHKDYDKTSTSNTSSSNKHTAENDSRSHTVDAQSTSSSTKPSNMNKVALTNNTNFIKKDLHEKNEDATTRKTNFVYKTNQSSTPHLCKLNGENQIILANGNKNTTQGKIQSNTITESSSENNKTQSDFQKKIIHLQKTIDQKEQELKEIKSLLNRNTLNIHNNVPEKLKDKNNSSKNADQNYKISEVPVRNEQKEEAKKLPRKGSAESTKHISKSINNANNEENTYSEHHLTNDKKLNKNFPLDALSISSQSDYPEQEISEEVTSIKSSYDSKTPYVSSEDKSRENDKCYYQKQEKQSQSDRTSKTICCCKDDQNVMFEIKDVVTKLNRLIEEENECCKCLYDHKNQSKSNSNVTNKHKLPIAYTLILEERELNRNVENNKNSGKNKKTRPLQEIRIKFPLPHSKKKSKKARYSNHRKRKESSFVDLPTHENETAEYEYDDNNVPLYEYLNKNRPQFVQSAEERRKCIYELAIIREQCRRKYKELLALTDGIPLASSINRNDSKPKKLFTSAEMRQMTNKKYKHLPEVQKKLRDNKNEQIKYANRILLNVFAKKLKDRVLSGETNLSLQSSIM</sequence>
<feature type="compositionally biased region" description="Basic and acidic residues" evidence="5">
    <location>
        <begin position="323"/>
        <end position="341"/>
    </location>
</feature>
<feature type="region of interest" description="Disordered" evidence="5">
    <location>
        <begin position="1109"/>
        <end position="1148"/>
    </location>
</feature>
<feature type="domain" description="ALMS motif" evidence="6">
    <location>
        <begin position="1306"/>
        <end position="1423"/>
    </location>
</feature>
<keyword evidence="7" id="KW-1185">Reference proteome</keyword>
<dbReference type="Pfam" id="PF15309">
    <property type="entry name" value="ALMS_motif"/>
    <property type="match status" value="1"/>
</dbReference>
<feature type="region of interest" description="Disordered" evidence="5">
    <location>
        <begin position="858"/>
        <end position="909"/>
    </location>
</feature>
<accession>A0A7F5RK39</accession>
<dbReference type="Proteomes" id="UP000192223">
    <property type="component" value="Unplaced"/>
</dbReference>
<dbReference type="GO" id="GO:0005813">
    <property type="term" value="C:centrosome"/>
    <property type="evidence" value="ECO:0007669"/>
    <property type="project" value="UniProtKB-SubCell"/>
</dbReference>
<comment type="subcellular location">
    <subcellularLocation>
        <location evidence="1">Cytoplasm</location>
        <location evidence="1">Cytoskeleton</location>
        <location evidence="1">Microtubule organizing center</location>
        <location evidence="1">Centrosome</location>
    </subcellularLocation>
</comment>
<proteinExistence type="predicted"/>
<feature type="region of interest" description="Disordered" evidence="5">
    <location>
        <begin position="1024"/>
        <end position="1073"/>
    </location>
</feature>
<evidence type="ECO:0000259" key="6">
    <source>
        <dbReference type="Pfam" id="PF15309"/>
    </source>
</evidence>
<dbReference type="InParanoid" id="A0A7F5RK39"/>
<evidence type="ECO:0000256" key="4">
    <source>
        <dbReference type="SAM" id="Coils"/>
    </source>
</evidence>
<feature type="compositionally biased region" description="Polar residues" evidence="5">
    <location>
        <begin position="891"/>
        <end position="909"/>
    </location>
</feature>
<evidence type="ECO:0000313" key="8">
    <source>
        <dbReference type="RefSeq" id="XP_025836367.1"/>
    </source>
</evidence>
<feature type="region of interest" description="Disordered" evidence="5">
    <location>
        <begin position="319"/>
        <end position="356"/>
    </location>
</feature>
<feature type="region of interest" description="Disordered" evidence="5">
    <location>
        <begin position="1"/>
        <end position="21"/>
    </location>
</feature>
<feature type="compositionally biased region" description="Basic and acidic residues" evidence="5">
    <location>
        <begin position="1025"/>
        <end position="1034"/>
    </location>
</feature>
<feature type="compositionally biased region" description="Polar residues" evidence="5">
    <location>
        <begin position="1123"/>
        <end position="1138"/>
    </location>
</feature>
<feature type="region of interest" description="Disordered" evidence="5">
    <location>
        <begin position="181"/>
        <end position="205"/>
    </location>
</feature>
<dbReference type="GeneID" id="108736790"/>
<evidence type="ECO:0000256" key="1">
    <source>
        <dbReference type="ARBA" id="ARBA00004300"/>
    </source>
</evidence>
<feature type="compositionally biased region" description="Polar residues" evidence="5">
    <location>
        <begin position="1035"/>
        <end position="1044"/>
    </location>
</feature>
<evidence type="ECO:0000313" key="7">
    <source>
        <dbReference type="Proteomes" id="UP000192223"/>
    </source>
</evidence>
<evidence type="ECO:0000256" key="5">
    <source>
        <dbReference type="SAM" id="MobiDB-lite"/>
    </source>
</evidence>